<accession>A0A0V0H842</accession>
<sequence>MCHHPDSTMSLSREHFLVRLVLVNAWLLYRHQVKHHEWSSIQSIWYSACFSVAIWLSSRHECPQFNHNSYSILSK</sequence>
<dbReference type="EMBL" id="GEDG01023648">
    <property type="protein sequence ID" value="JAP16577.1"/>
    <property type="molecule type" value="Transcribed_RNA"/>
</dbReference>
<reference evidence="1" key="1">
    <citation type="submission" date="2015-12" db="EMBL/GenBank/DDBJ databases">
        <title>Gene expression during late stages of embryo sac development: a critical building block for successful pollen-pistil interactions.</title>
        <authorList>
            <person name="Liu Y."/>
            <person name="Joly V."/>
            <person name="Sabar M."/>
            <person name="Matton D.P."/>
        </authorList>
    </citation>
    <scope>NUCLEOTIDE SEQUENCE</scope>
</reference>
<organism evidence="1">
    <name type="scientific">Solanum chacoense</name>
    <name type="common">Chaco potato</name>
    <dbReference type="NCBI Taxonomy" id="4108"/>
    <lineage>
        <taxon>Eukaryota</taxon>
        <taxon>Viridiplantae</taxon>
        <taxon>Streptophyta</taxon>
        <taxon>Embryophyta</taxon>
        <taxon>Tracheophyta</taxon>
        <taxon>Spermatophyta</taxon>
        <taxon>Magnoliopsida</taxon>
        <taxon>eudicotyledons</taxon>
        <taxon>Gunneridae</taxon>
        <taxon>Pentapetalae</taxon>
        <taxon>asterids</taxon>
        <taxon>lamiids</taxon>
        <taxon>Solanales</taxon>
        <taxon>Solanaceae</taxon>
        <taxon>Solanoideae</taxon>
        <taxon>Solaneae</taxon>
        <taxon>Solanum</taxon>
    </lineage>
</organism>
<dbReference type="AlphaFoldDB" id="A0A0V0H842"/>
<evidence type="ECO:0000313" key="1">
    <source>
        <dbReference type="EMBL" id="JAP16577.1"/>
    </source>
</evidence>
<protein>
    <submittedName>
        <fullName evidence="1">Putative ovule protein</fullName>
    </submittedName>
</protein>
<proteinExistence type="predicted"/>
<name>A0A0V0H842_SOLCH</name>